<dbReference type="RefSeq" id="XP_001309274.1">
    <property type="nucleotide sequence ID" value="XM_001309273.1"/>
</dbReference>
<evidence type="ECO:0000256" key="2">
    <source>
        <dbReference type="ARBA" id="ARBA00022741"/>
    </source>
</evidence>
<keyword evidence="4 5" id="KW-0342">GTP-binding</keyword>
<dbReference type="KEGG" id="tva:4754114"/>
<dbReference type="GO" id="GO:0005525">
    <property type="term" value="F:GTP binding"/>
    <property type="evidence" value="ECO:0007669"/>
    <property type="project" value="UniProtKB-KW"/>
</dbReference>
<dbReference type="InterPro" id="IPR027417">
    <property type="entry name" value="P-loop_NTPase"/>
</dbReference>
<name>A2FFH4_TRIV3</name>
<dbReference type="GO" id="GO:0003924">
    <property type="term" value="F:GTPase activity"/>
    <property type="evidence" value="ECO:0000318"/>
    <property type="project" value="GO_Central"/>
</dbReference>
<dbReference type="AlphaFoldDB" id="A2FFH4"/>
<evidence type="ECO:0000256" key="5">
    <source>
        <dbReference type="RuleBase" id="RU365059"/>
    </source>
</evidence>
<dbReference type="EMBL" id="DS113763">
    <property type="protein sequence ID" value="EAX96344.1"/>
    <property type="molecule type" value="Genomic_DNA"/>
</dbReference>
<gene>
    <name evidence="6" type="ORF">TVAG_066410</name>
</gene>
<comment type="subunit">
    <text evidence="5">Binds to RNA polymerase II (RNAPII).</text>
</comment>
<dbReference type="Pfam" id="PF03029">
    <property type="entry name" value="ATP_bind_1"/>
    <property type="match status" value="1"/>
</dbReference>
<organism evidence="6 7">
    <name type="scientific">Trichomonas vaginalis (strain ATCC PRA-98 / G3)</name>
    <dbReference type="NCBI Taxonomy" id="412133"/>
    <lineage>
        <taxon>Eukaryota</taxon>
        <taxon>Metamonada</taxon>
        <taxon>Parabasalia</taxon>
        <taxon>Trichomonadida</taxon>
        <taxon>Trichomonadidae</taxon>
        <taxon>Trichomonas</taxon>
    </lineage>
</organism>
<evidence type="ECO:0000256" key="4">
    <source>
        <dbReference type="ARBA" id="ARBA00023134"/>
    </source>
</evidence>
<evidence type="ECO:0000313" key="6">
    <source>
        <dbReference type="EMBL" id="EAX96344.1"/>
    </source>
</evidence>
<dbReference type="Proteomes" id="UP000001542">
    <property type="component" value="Unassembled WGS sequence"/>
</dbReference>
<dbReference type="VEuPathDB" id="TrichDB:TVAGG3_0545250"/>
<dbReference type="InParanoid" id="A2FFH4"/>
<comment type="function">
    <text evidence="5">Small GTPase required for proper nuclear import of RNA polymerase II and III (RNAPII and RNAPIII). May act at an RNAP assembly step prior to nuclear import.</text>
</comment>
<evidence type="ECO:0000256" key="1">
    <source>
        <dbReference type="ARBA" id="ARBA00005290"/>
    </source>
</evidence>
<evidence type="ECO:0000313" key="7">
    <source>
        <dbReference type="Proteomes" id="UP000001542"/>
    </source>
</evidence>
<keyword evidence="3 5" id="KW-0378">Hydrolase</keyword>
<proteinExistence type="inferred from homology"/>
<reference evidence="6" key="1">
    <citation type="submission" date="2006-10" db="EMBL/GenBank/DDBJ databases">
        <authorList>
            <person name="Amadeo P."/>
            <person name="Zhao Q."/>
            <person name="Wortman J."/>
            <person name="Fraser-Liggett C."/>
            <person name="Carlton J."/>
        </authorList>
    </citation>
    <scope>NUCLEOTIDE SEQUENCE</scope>
    <source>
        <strain evidence="6">G3</strain>
    </source>
</reference>
<dbReference type="Gene3D" id="3.40.50.300">
    <property type="entry name" value="P-loop containing nucleotide triphosphate hydrolases"/>
    <property type="match status" value="1"/>
</dbReference>
<dbReference type="STRING" id="5722.A2FFH4"/>
<comment type="similarity">
    <text evidence="1 5">Belongs to the GPN-loop GTPase family.</text>
</comment>
<dbReference type="InterPro" id="IPR004130">
    <property type="entry name" value="Gpn"/>
</dbReference>
<evidence type="ECO:0000256" key="3">
    <source>
        <dbReference type="ARBA" id="ARBA00022801"/>
    </source>
</evidence>
<accession>A2FFH4</accession>
<dbReference type="SMR" id="A2FFH4"/>
<dbReference type="PANTHER" id="PTHR21231">
    <property type="entry name" value="XPA-BINDING PROTEIN 1-RELATED"/>
    <property type="match status" value="1"/>
</dbReference>
<dbReference type="VEuPathDB" id="TrichDB:TVAG_066410"/>
<dbReference type="PANTHER" id="PTHR21231:SF7">
    <property type="entry name" value="GPN-LOOP GTPASE 3"/>
    <property type="match status" value="1"/>
</dbReference>
<keyword evidence="2 5" id="KW-0547">Nucleotide-binding</keyword>
<dbReference type="eggNOG" id="KOG1534">
    <property type="taxonomic scope" value="Eukaryota"/>
</dbReference>
<keyword evidence="7" id="KW-1185">Reference proteome</keyword>
<protein>
    <recommendedName>
        <fullName evidence="5">GPN-loop GTPase 3</fullName>
    </recommendedName>
</protein>
<reference evidence="6" key="2">
    <citation type="journal article" date="2007" name="Science">
        <title>Draft genome sequence of the sexually transmitted pathogen Trichomonas vaginalis.</title>
        <authorList>
            <person name="Carlton J.M."/>
            <person name="Hirt R.P."/>
            <person name="Silva J.C."/>
            <person name="Delcher A.L."/>
            <person name="Schatz M."/>
            <person name="Zhao Q."/>
            <person name="Wortman J.R."/>
            <person name="Bidwell S.L."/>
            <person name="Alsmark U.C.M."/>
            <person name="Besteiro S."/>
            <person name="Sicheritz-Ponten T."/>
            <person name="Noel C.J."/>
            <person name="Dacks J.B."/>
            <person name="Foster P.G."/>
            <person name="Simillion C."/>
            <person name="Van de Peer Y."/>
            <person name="Miranda-Saavedra D."/>
            <person name="Barton G.J."/>
            <person name="Westrop G.D."/>
            <person name="Mueller S."/>
            <person name="Dessi D."/>
            <person name="Fiori P.L."/>
            <person name="Ren Q."/>
            <person name="Paulsen I."/>
            <person name="Zhang H."/>
            <person name="Bastida-Corcuera F.D."/>
            <person name="Simoes-Barbosa A."/>
            <person name="Brown M.T."/>
            <person name="Hayes R.D."/>
            <person name="Mukherjee M."/>
            <person name="Okumura C.Y."/>
            <person name="Schneider R."/>
            <person name="Smith A.J."/>
            <person name="Vanacova S."/>
            <person name="Villalvazo M."/>
            <person name="Haas B.J."/>
            <person name="Pertea M."/>
            <person name="Feldblyum T.V."/>
            <person name="Utterback T.R."/>
            <person name="Shu C.L."/>
            <person name="Osoegawa K."/>
            <person name="de Jong P.J."/>
            <person name="Hrdy I."/>
            <person name="Horvathova L."/>
            <person name="Zubacova Z."/>
            <person name="Dolezal P."/>
            <person name="Malik S.B."/>
            <person name="Logsdon J.M. Jr."/>
            <person name="Henze K."/>
            <person name="Gupta A."/>
            <person name="Wang C.C."/>
            <person name="Dunne R.L."/>
            <person name="Upcroft J.A."/>
            <person name="Upcroft P."/>
            <person name="White O."/>
            <person name="Salzberg S.L."/>
            <person name="Tang P."/>
            <person name="Chiu C.-H."/>
            <person name="Lee Y.-S."/>
            <person name="Embley T.M."/>
            <person name="Coombs G.H."/>
            <person name="Mottram J.C."/>
            <person name="Tachezy J."/>
            <person name="Fraser-Liggett C.M."/>
            <person name="Johnson P.J."/>
        </authorList>
    </citation>
    <scope>NUCLEOTIDE SEQUENCE [LARGE SCALE GENOMIC DNA]</scope>
    <source>
        <strain evidence="6">G3</strain>
    </source>
</reference>
<sequence>MTDSNETTEQPVKKYAQLLFGPSDAEKSDYIDGFIQYFGEIQRDYILLNLDPTTSIKSEYFRDDIRNDIFETYDYSTHENRYLEYCLNCINEVFESQEWVDRTFNEADCPYFIINFPTSISISINYDEISRIMSYLHEINFNFVCINLIPANCINSPKDVFASFLLTTSTFIEPIIHQCPILNVICGYNLVHDNHAEFIDELAIIPIADMLNKVNEEFSIVEPLSTNIARVFDSFDAFSKLFIFNSHDNQNIKEFVSITDDILECVFEEGEY</sequence>